<feature type="transmembrane region" description="Helical" evidence="6">
    <location>
        <begin position="220"/>
        <end position="244"/>
    </location>
</feature>
<evidence type="ECO:0008006" key="9">
    <source>
        <dbReference type="Google" id="ProtNLM"/>
    </source>
</evidence>
<feature type="transmembrane region" description="Helical" evidence="6">
    <location>
        <begin position="184"/>
        <end position="200"/>
    </location>
</feature>
<feature type="transmembrane region" description="Helical" evidence="6">
    <location>
        <begin position="61"/>
        <end position="83"/>
    </location>
</feature>
<dbReference type="InterPro" id="IPR050833">
    <property type="entry name" value="Poly_Biosynth_Transport"/>
</dbReference>
<feature type="transmembrane region" description="Helical" evidence="6">
    <location>
        <begin position="331"/>
        <end position="354"/>
    </location>
</feature>
<evidence type="ECO:0000256" key="2">
    <source>
        <dbReference type="ARBA" id="ARBA00022475"/>
    </source>
</evidence>
<comment type="subcellular location">
    <subcellularLocation>
        <location evidence="1">Cell membrane</location>
        <topology evidence="1">Multi-pass membrane protein</topology>
    </subcellularLocation>
</comment>
<evidence type="ECO:0000313" key="8">
    <source>
        <dbReference type="Proteomes" id="UP000726136"/>
    </source>
</evidence>
<reference evidence="7 8" key="1">
    <citation type="journal article" date="2021" name="PeerJ">
        <title>Analysis of 44 Vibrio anguillarum genomes reveals high genetic diversity.</title>
        <authorList>
            <person name="Hansen M.J."/>
            <person name="Dalsgaard I."/>
        </authorList>
    </citation>
    <scope>NUCLEOTIDE SEQUENCE [LARGE SCALE GENOMIC DNA]</scope>
    <source>
        <strain evidence="7 8">040915-1/1B</strain>
    </source>
</reference>
<name>A0ABR9ZA35_VIBAN</name>
<organism evidence="7 8">
    <name type="scientific">Vibrio anguillarum</name>
    <name type="common">Listonella anguillarum</name>
    <dbReference type="NCBI Taxonomy" id="55601"/>
    <lineage>
        <taxon>Bacteria</taxon>
        <taxon>Pseudomonadati</taxon>
        <taxon>Pseudomonadota</taxon>
        <taxon>Gammaproteobacteria</taxon>
        <taxon>Vibrionales</taxon>
        <taxon>Vibrionaceae</taxon>
        <taxon>Vibrio</taxon>
    </lineage>
</organism>
<feature type="transmembrane region" description="Helical" evidence="6">
    <location>
        <begin position="265"/>
        <end position="284"/>
    </location>
</feature>
<evidence type="ECO:0000256" key="4">
    <source>
        <dbReference type="ARBA" id="ARBA00022989"/>
    </source>
</evidence>
<evidence type="ECO:0000256" key="1">
    <source>
        <dbReference type="ARBA" id="ARBA00004651"/>
    </source>
</evidence>
<sequence>MLGGIAVFKLLTTFLPTEIFGLYTYLLSFSAIILSFPFTAIQQGVVRYVSVADEHKIRINIYQVVFLLNLLVIFVYFFSYFIYDTIFGLDFGFYFLLFVVSEVFKGLHYTFNNSARCRSRFFFGVFSEFTIKVVLILLYEPSNIIVVFYILVISNVLGVVITVPKGIWVYKLDKVQFSYTTKRIILFSYPLVIWAVFGWMRDMSNRLVINYYLELSDVALFSAVNSIAVILPGAMQAFFGVYFMPILYQRERSDSGYIRRFIIKVLFFGMAILPVLTALVYTFSENIILAISSEKYLSGAYMLAPMFFSFSLFSLAMSMTAEIFSKEKTKLLITPNIISGVVSVLSYIALVYFFGLQGAIVAFFLSYISYAVSTIYIVLRFKG</sequence>
<dbReference type="PANTHER" id="PTHR30250">
    <property type="entry name" value="PST FAMILY PREDICTED COLANIC ACID TRANSPORTER"/>
    <property type="match status" value="1"/>
</dbReference>
<feature type="transmembrane region" description="Helical" evidence="6">
    <location>
        <begin position="121"/>
        <end position="139"/>
    </location>
</feature>
<keyword evidence="4 6" id="KW-1133">Transmembrane helix</keyword>
<keyword evidence="5 6" id="KW-0472">Membrane</keyword>
<evidence type="ECO:0000256" key="6">
    <source>
        <dbReference type="SAM" id="Phobius"/>
    </source>
</evidence>
<feature type="transmembrane region" description="Helical" evidence="6">
    <location>
        <begin position="20"/>
        <end position="41"/>
    </location>
</feature>
<protein>
    <recommendedName>
        <fullName evidence="9">Polysaccharide biosynthesis protein</fullName>
    </recommendedName>
</protein>
<evidence type="ECO:0000256" key="3">
    <source>
        <dbReference type="ARBA" id="ARBA00022692"/>
    </source>
</evidence>
<feature type="transmembrane region" description="Helical" evidence="6">
    <location>
        <begin position="360"/>
        <end position="379"/>
    </location>
</feature>
<dbReference type="Proteomes" id="UP000726136">
    <property type="component" value="Unassembled WGS sequence"/>
</dbReference>
<keyword evidence="2" id="KW-1003">Cell membrane</keyword>
<comment type="caution">
    <text evidence="7">The sequence shown here is derived from an EMBL/GenBank/DDBJ whole genome shotgun (WGS) entry which is preliminary data.</text>
</comment>
<evidence type="ECO:0000313" key="7">
    <source>
        <dbReference type="EMBL" id="MBF4374946.1"/>
    </source>
</evidence>
<accession>A0ABR9ZA35</accession>
<keyword evidence="8" id="KW-1185">Reference proteome</keyword>
<feature type="transmembrane region" description="Helical" evidence="6">
    <location>
        <begin position="296"/>
        <end position="319"/>
    </location>
</feature>
<evidence type="ECO:0000256" key="5">
    <source>
        <dbReference type="ARBA" id="ARBA00023136"/>
    </source>
</evidence>
<feature type="transmembrane region" description="Helical" evidence="6">
    <location>
        <begin position="145"/>
        <end position="163"/>
    </location>
</feature>
<dbReference type="EMBL" id="RDPI01000032">
    <property type="protein sequence ID" value="MBF4374946.1"/>
    <property type="molecule type" value="Genomic_DNA"/>
</dbReference>
<dbReference type="PANTHER" id="PTHR30250:SF11">
    <property type="entry name" value="O-ANTIGEN TRANSPORTER-RELATED"/>
    <property type="match status" value="1"/>
</dbReference>
<keyword evidence="3 6" id="KW-0812">Transmembrane</keyword>
<proteinExistence type="predicted"/>
<gene>
    <name evidence="7" type="ORF">EAY46_17915</name>
</gene>
<feature type="transmembrane region" description="Helical" evidence="6">
    <location>
        <begin position="89"/>
        <end position="109"/>
    </location>
</feature>